<gene>
    <name evidence="2" type="ORF">ELS82_24770</name>
</gene>
<dbReference type="PANTHER" id="PTHR43792">
    <property type="entry name" value="GNAT FAMILY, PUTATIVE (AFU_ORTHOLOGUE AFUA_3G00765)-RELATED-RELATED"/>
    <property type="match status" value="1"/>
</dbReference>
<dbReference type="GO" id="GO:0016747">
    <property type="term" value="F:acyltransferase activity, transferring groups other than amino-acyl groups"/>
    <property type="evidence" value="ECO:0007669"/>
    <property type="project" value="InterPro"/>
</dbReference>
<dbReference type="SUPFAM" id="SSF55729">
    <property type="entry name" value="Acyl-CoA N-acyltransferases (Nat)"/>
    <property type="match status" value="1"/>
</dbReference>
<proteinExistence type="predicted"/>
<dbReference type="RefSeq" id="WP_080992566.1">
    <property type="nucleotide sequence ID" value="NZ_SATR01000164.1"/>
</dbReference>
<dbReference type="InterPro" id="IPR051531">
    <property type="entry name" value="N-acetyltransferase"/>
</dbReference>
<dbReference type="OrthoDB" id="9798081at2"/>
<dbReference type="Gene3D" id="3.40.630.30">
    <property type="match status" value="1"/>
</dbReference>
<accession>A0A4Y8W8Q0</accession>
<protein>
    <submittedName>
        <fullName evidence="2">N-acetyltransferase</fullName>
    </submittedName>
</protein>
<dbReference type="PANTHER" id="PTHR43792:SF1">
    <property type="entry name" value="N-ACETYLTRANSFERASE DOMAIN-CONTAINING PROTEIN"/>
    <property type="match status" value="1"/>
</dbReference>
<dbReference type="PROSITE" id="PS51186">
    <property type="entry name" value="GNAT"/>
    <property type="match status" value="1"/>
</dbReference>
<evidence type="ECO:0000313" key="2">
    <source>
        <dbReference type="EMBL" id="TFH88993.1"/>
    </source>
</evidence>
<dbReference type="Pfam" id="PF13302">
    <property type="entry name" value="Acetyltransf_3"/>
    <property type="match status" value="1"/>
</dbReference>
<dbReference type="Proteomes" id="UP000297753">
    <property type="component" value="Unassembled WGS sequence"/>
</dbReference>
<organism evidence="2 3">
    <name type="scientific">Vibrio ouci</name>
    <dbReference type="NCBI Taxonomy" id="2499078"/>
    <lineage>
        <taxon>Bacteria</taxon>
        <taxon>Pseudomonadati</taxon>
        <taxon>Pseudomonadota</taxon>
        <taxon>Gammaproteobacteria</taxon>
        <taxon>Vibrionales</taxon>
        <taxon>Vibrionaceae</taxon>
        <taxon>Vibrio</taxon>
    </lineage>
</organism>
<dbReference type="AlphaFoldDB" id="A0A4Y8W8Q0"/>
<feature type="domain" description="N-acetyltransferase" evidence="1">
    <location>
        <begin position="7"/>
        <end position="164"/>
    </location>
</feature>
<comment type="caution">
    <text evidence="2">The sequence shown here is derived from an EMBL/GenBank/DDBJ whole genome shotgun (WGS) entry which is preliminary data.</text>
</comment>
<dbReference type="EMBL" id="SATR01000164">
    <property type="protein sequence ID" value="TFH88993.1"/>
    <property type="molecule type" value="Genomic_DNA"/>
</dbReference>
<sequence>MIETERLILSPVTPEDLDIYKKLLTCAETTRYLPGGKPFSLEYIQNYVPSKVAHWSKGYGTFIVALKSKPSQKIGYAGVELVPDSNFSDIRYALLPQYQGKGYAFEASKAVLNFTLESSLVSEVYGVAVIENLASEKLLRKLGMQESAERLYDSDDLVTLSTQTRI</sequence>
<reference evidence="2 3" key="1">
    <citation type="submission" date="2019-01" db="EMBL/GenBank/DDBJ databases">
        <title>Vibrio BEI176 sp. nov, a marine bacterium isolated from China: eastern marignal seas.</title>
        <authorList>
            <person name="Li B."/>
        </authorList>
    </citation>
    <scope>NUCLEOTIDE SEQUENCE [LARGE SCALE GENOMIC DNA]</scope>
    <source>
        <strain evidence="2 3">BEI176</strain>
    </source>
</reference>
<dbReference type="InterPro" id="IPR000182">
    <property type="entry name" value="GNAT_dom"/>
</dbReference>
<keyword evidence="3" id="KW-1185">Reference proteome</keyword>
<name>A0A4Y8W8Q0_9VIBR</name>
<keyword evidence="2" id="KW-0808">Transferase</keyword>
<evidence type="ECO:0000259" key="1">
    <source>
        <dbReference type="PROSITE" id="PS51186"/>
    </source>
</evidence>
<dbReference type="InterPro" id="IPR016181">
    <property type="entry name" value="Acyl_CoA_acyltransferase"/>
</dbReference>
<evidence type="ECO:0000313" key="3">
    <source>
        <dbReference type="Proteomes" id="UP000297753"/>
    </source>
</evidence>